<name>A0A3P1WNE3_9ACTN</name>
<feature type="transmembrane region" description="Helical" evidence="2">
    <location>
        <begin position="20"/>
        <end position="41"/>
    </location>
</feature>
<sequence>MSHPQSMHHGAPPSRGGNGVVIALVVAIVLAVGGFGAWWLVGRQSSQQTEPQPTSVDQTEQPSQQPESQPPSPGQSQSPSPSQEQPGSESEVPKQPSDQDTGTSQQGPAPAPPLPKKFGQFRFEKEKESKGVSYMYRAEDGTSITVTYADYVTADQLKMGEGARPIRDWSCIKQQKEGQVESVACGGAAHEGVVVIGAAAVEYSLEDIATIADDLMAAWN</sequence>
<organism evidence="3 4">
    <name type="scientific">Arachnia propionica</name>
    <dbReference type="NCBI Taxonomy" id="1750"/>
    <lineage>
        <taxon>Bacteria</taxon>
        <taxon>Bacillati</taxon>
        <taxon>Actinomycetota</taxon>
        <taxon>Actinomycetes</taxon>
        <taxon>Propionibacteriales</taxon>
        <taxon>Propionibacteriaceae</taxon>
        <taxon>Arachnia</taxon>
    </lineage>
</organism>
<feature type="compositionally biased region" description="Low complexity" evidence="1">
    <location>
        <begin position="74"/>
        <end position="90"/>
    </location>
</feature>
<keyword evidence="2" id="KW-0472">Membrane</keyword>
<keyword evidence="2" id="KW-1133">Transmembrane helix</keyword>
<evidence type="ECO:0000256" key="2">
    <source>
        <dbReference type="SAM" id="Phobius"/>
    </source>
</evidence>
<dbReference type="OrthoDB" id="9956633at2"/>
<dbReference type="Proteomes" id="UP000280935">
    <property type="component" value="Unassembled WGS sequence"/>
</dbReference>
<evidence type="ECO:0000313" key="4">
    <source>
        <dbReference type="Proteomes" id="UP000280935"/>
    </source>
</evidence>
<proteinExistence type="predicted"/>
<accession>A0A3P1WNE3</accession>
<evidence type="ECO:0000313" key="3">
    <source>
        <dbReference type="EMBL" id="RRD48149.1"/>
    </source>
</evidence>
<feature type="compositionally biased region" description="Polar residues" evidence="1">
    <location>
        <begin position="96"/>
        <end position="107"/>
    </location>
</feature>
<feature type="compositionally biased region" description="Low complexity" evidence="1">
    <location>
        <begin position="44"/>
        <end position="67"/>
    </location>
</feature>
<gene>
    <name evidence="3" type="ORF">EII35_14235</name>
</gene>
<dbReference type="RefSeq" id="WP_125229127.1">
    <property type="nucleotide sequence ID" value="NZ_RQYT01000052.1"/>
</dbReference>
<dbReference type="AlphaFoldDB" id="A0A3P1WNE3"/>
<evidence type="ECO:0000256" key="1">
    <source>
        <dbReference type="SAM" id="MobiDB-lite"/>
    </source>
</evidence>
<feature type="region of interest" description="Disordered" evidence="1">
    <location>
        <begin position="44"/>
        <end position="118"/>
    </location>
</feature>
<dbReference type="EMBL" id="RQYT01000052">
    <property type="protein sequence ID" value="RRD48149.1"/>
    <property type="molecule type" value="Genomic_DNA"/>
</dbReference>
<comment type="caution">
    <text evidence="3">The sequence shown here is derived from an EMBL/GenBank/DDBJ whole genome shotgun (WGS) entry which is preliminary data.</text>
</comment>
<protein>
    <submittedName>
        <fullName evidence="3">Uncharacterized protein</fullName>
    </submittedName>
</protein>
<reference evidence="3 4" key="1">
    <citation type="submission" date="2018-11" db="EMBL/GenBank/DDBJ databases">
        <title>Genomes From Bacteria Associated with the Canine Oral Cavity: a Test Case for Automated Genome-Based Taxonomic Assignment.</title>
        <authorList>
            <person name="Coil D.A."/>
            <person name="Jospin G."/>
            <person name="Darling A.E."/>
            <person name="Wallis C."/>
            <person name="Davis I.J."/>
            <person name="Harris S."/>
            <person name="Eisen J.A."/>
            <person name="Holcombe L.J."/>
            <person name="O'Flynn C."/>
        </authorList>
    </citation>
    <scope>NUCLEOTIDE SEQUENCE [LARGE SCALE GENOMIC DNA]</scope>
    <source>
        <strain evidence="3 4">OH2822_COT-296</strain>
    </source>
</reference>
<keyword evidence="2" id="KW-0812">Transmembrane</keyword>